<feature type="compositionally biased region" description="Pro residues" evidence="1">
    <location>
        <begin position="44"/>
        <end position="57"/>
    </location>
</feature>
<comment type="caution">
    <text evidence="4">The sequence shown here is derived from an EMBL/GenBank/DDBJ whole genome shotgun (WGS) entry which is preliminary data.</text>
</comment>
<dbReference type="InterPro" id="IPR014044">
    <property type="entry name" value="CAP_dom"/>
</dbReference>
<dbReference type="SUPFAM" id="SSF55797">
    <property type="entry name" value="PR-1-like"/>
    <property type="match status" value="1"/>
</dbReference>
<keyword evidence="5" id="KW-1185">Reference proteome</keyword>
<protein>
    <recommendedName>
        <fullName evidence="3">SCP domain-containing protein</fullName>
    </recommendedName>
</protein>
<feature type="compositionally biased region" description="Basic and acidic residues" evidence="1">
    <location>
        <begin position="294"/>
        <end position="304"/>
    </location>
</feature>
<accession>A0A9J6EVB2</accession>
<feature type="region of interest" description="Disordered" evidence="1">
    <location>
        <begin position="285"/>
        <end position="307"/>
    </location>
</feature>
<keyword evidence="2" id="KW-0732">Signal</keyword>
<feature type="chain" id="PRO_5039940387" description="SCP domain-containing protein" evidence="2">
    <location>
        <begin position="25"/>
        <end position="340"/>
    </location>
</feature>
<dbReference type="PANTHER" id="PTHR10334">
    <property type="entry name" value="CYSTEINE-RICH SECRETORY PROTEIN-RELATED"/>
    <property type="match status" value="1"/>
</dbReference>
<dbReference type="AlphaFoldDB" id="A0A9J6EVB2"/>
<name>A0A9J6EVB2_RHIMP</name>
<evidence type="ECO:0000313" key="5">
    <source>
        <dbReference type="Proteomes" id="UP000821866"/>
    </source>
</evidence>
<dbReference type="Pfam" id="PF00188">
    <property type="entry name" value="CAP"/>
    <property type="match status" value="1"/>
</dbReference>
<gene>
    <name evidence="4" type="ORF">HPB51_022628</name>
</gene>
<proteinExistence type="predicted"/>
<feature type="domain" description="SCP" evidence="3">
    <location>
        <begin position="91"/>
        <end position="255"/>
    </location>
</feature>
<evidence type="ECO:0000256" key="1">
    <source>
        <dbReference type="SAM" id="MobiDB-lite"/>
    </source>
</evidence>
<dbReference type="SMART" id="SM00198">
    <property type="entry name" value="SCP"/>
    <property type="match status" value="1"/>
</dbReference>
<dbReference type="InterPro" id="IPR035940">
    <property type="entry name" value="CAP_sf"/>
</dbReference>
<reference evidence="4" key="2">
    <citation type="submission" date="2021-09" db="EMBL/GenBank/DDBJ databases">
        <authorList>
            <person name="Jia N."/>
            <person name="Wang J."/>
            <person name="Shi W."/>
            <person name="Du L."/>
            <person name="Sun Y."/>
            <person name="Zhan W."/>
            <person name="Jiang J."/>
            <person name="Wang Q."/>
            <person name="Zhang B."/>
            <person name="Ji P."/>
            <person name="Sakyi L.B."/>
            <person name="Cui X."/>
            <person name="Yuan T."/>
            <person name="Jiang B."/>
            <person name="Yang W."/>
            <person name="Lam T.T.-Y."/>
            <person name="Chang Q."/>
            <person name="Ding S."/>
            <person name="Wang X."/>
            <person name="Zhu J."/>
            <person name="Ruan X."/>
            <person name="Zhao L."/>
            <person name="Wei J."/>
            <person name="Que T."/>
            <person name="Du C."/>
            <person name="Cheng J."/>
            <person name="Dai P."/>
            <person name="Han X."/>
            <person name="Huang E."/>
            <person name="Gao Y."/>
            <person name="Liu J."/>
            <person name="Shao H."/>
            <person name="Ye R."/>
            <person name="Li L."/>
            <person name="Wei W."/>
            <person name="Wang X."/>
            <person name="Wang C."/>
            <person name="Huo Q."/>
            <person name="Li W."/>
            <person name="Guo W."/>
            <person name="Chen H."/>
            <person name="Chen S."/>
            <person name="Zhou L."/>
            <person name="Zhou L."/>
            <person name="Ni X."/>
            <person name="Tian J."/>
            <person name="Zhou Y."/>
            <person name="Sheng Y."/>
            <person name="Liu T."/>
            <person name="Pan Y."/>
            <person name="Xia L."/>
            <person name="Li J."/>
            <person name="Zhao F."/>
            <person name="Cao W."/>
        </authorList>
    </citation>
    <scope>NUCLEOTIDE SEQUENCE</scope>
    <source>
        <strain evidence="4">Rmic-2018</strain>
        <tissue evidence="4">Larvae</tissue>
    </source>
</reference>
<dbReference type="Proteomes" id="UP000821866">
    <property type="component" value="Chromosome 10"/>
</dbReference>
<feature type="signal peptide" evidence="2">
    <location>
        <begin position="1"/>
        <end position="24"/>
    </location>
</feature>
<feature type="region of interest" description="Disordered" evidence="1">
    <location>
        <begin position="28"/>
        <end position="60"/>
    </location>
</feature>
<evidence type="ECO:0000256" key="2">
    <source>
        <dbReference type="SAM" id="SignalP"/>
    </source>
</evidence>
<evidence type="ECO:0000259" key="3">
    <source>
        <dbReference type="SMART" id="SM00198"/>
    </source>
</evidence>
<dbReference type="EMBL" id="JABSTU010000002">
    <property type="protein sequence ID" value="KAH8038143.1"/>
    <property type="molecule type" value="Genomic_DNA"/>
</dbReference>
<dbReference type="Gene3D" id="3.40.33.10">
    <property type="entry name" value="CAP"/>
    <property type="match status" value="1"/>
</dbReference>
<evidence type="ECO:0000313" key="4">
    <source>
        <dbReference type="EMBL" id="KAH8038143.1"/>
    </source>
</evidence>
<sequence>MVDGYRRRMIWTATWLIFLLPCTAESQEQPSAQTGGHDERPLRQLPPPLRPPAPVPRPDFCQKPYNESHIMCKGDPYQTCITYFTNASFMNTRILWVHNHYRSHVALGRLGDYPSAGNMLEMRWDDELARVAEAKGRRCANRMGQVRNPTDPLYGTNDFPDVGLNVYTQWGNTETTPIIWRIVVRNWFDQNIALPRKELVKYEDAINTQDFVQLVAADTYALGCSYTRNFMPNMRPQPNLFLYVCFYGPKAPLTGKPVYQPAPFCSLCPEDTTCDVSTGLCVLRGKKPGPARPPPDHSGERPPDLKNGSNSYYDAAVTVAEMSLLVAAAIVVHRWRQGID</sequence>
<organism evidence="4 5">
    <name type="scientific">Rhipicephalus microplus</name>
    <name type="common">Cattle tick</name>
    <name type="synonym">Boophilus microplus</name>
    <dbReference type="NCBI Taxonomy" id="6941"/>
    <lineage>
        <taxon>Eukaryota</taxon>
        <taxon>Metazoa</taxon>
        <taxon>Ecdysozoa</taxon>
        <taxon>Arthropoda</taxon>
        <taxon>Chelicerata</taxon>
        <taxon>Arachnida</taxon>
        <taxon>Acari</taxon>
        <taxon>Parasitiformes</taxon>
        <taxon>Ixodida</taxon>
        <taxon>Ixodoidea</taxon>
        <taxon>Ixodidae</taxon>
        <taxon>Rhipicephalinae</taxon>
        <taxon>Rhipicephalus</taxon>
        <taxon>Boophilus</taxon>
    </lineage>
</organism>
<dbReference type="CDD" id="cd05380">
    <property type="entry name" value="CAP_euk"/>
    <property type="match status" value="1"/>
</dbReference>
<dbReference type="InterPro" id="IPR001283">
    <property type="entry name" value="CRISP-related"/>
</dbReference>
<dbReference type="VEuPathDB" id="VectorBase:LOC119179262"/>
<reference evidence="4" key="1">
    <citation type="journal article" date="2020" name="Cell">
        <title>Large-Scale Comparative Analyses of Tick Genomes Elucidate Their Genetic Diversity and Vector Capacities.</title>
        <authorList>
            <consortium name="Tick Genome and Microbiome Consortium (TIGMIC)"/>
            <person name="Jia N."/>
            <person name="Wang J."/>
            <person name="Shi W."/>
            <person name="Du L."/>
            <person name="Sun Y."/>
            <person name="Zhan W."/>
            <person name="Jiang J.F."/>
            <person name="Wang Q."/>
            <person name="Zhang B."/>
            <person name="Ji P."/>
            <person name="Bell-Sakyi L."/>
            <person name="Cui X.M."/>
            <person name="Yuan T.T."/>
            <person name="Jiang B.G."/>
            <person name="Yang W.F."/>
            <person name="Lam T.T."/>
            <person name="Chang Q.C."/>
            <person name="Ding S.J."/>
            <person name="Wang X.J."/>
            <person name="Zhu J.G."/>
            <person name="Ruan X.D."/>
            <person name="Zhao L."/>
            <person name="Wei J.T."/>
            <person name="Ye R.Z."/>
            <person name="Que T.C."/>
            <person name="Du C.H."/>
            <person name="Zhou Y.H."/>
            <person name="Cheng J.X."/>
            <person name="Dai P.F."/>
            <person name="Guo W.B."/>
            <person name="Han X.H."/>
            <person name="Huang E.J."/>
            <person name="Li L.F."/>
            <person name="Wei W."/>
            <person name="Gao Y.C."/>
            <person name="Liu J.Z."/>
            <person name="Shao H.Z."/>
            <person name="Wang X."/>
            <person name="Wang C.C."/>
            <person name="Yang T.C."/>
            <person name="Huo Q.B."/>
            <person name="Li W."/>
            <person name="Chen H.Y."/>
            <person name="Chen S.E."/>
            <person name="Zhou L.G."/>
            <person name="Ni X.B."/>
            <person name="Tian J.H."/>
            <person name="Sheng Y."/>
            <person name="Liu T."/>
            <person name="Pan Y.S."/>
            <person name="Xia L.Y."/>
            <person name="Li J."/>
            <person name="Zhao F."/>
            <person name="Cao W.C."/>
        </authorList>
    </citation>
    <scope>NUCLEOTIDE SEQUENCE</scope>
    <source>
        <strain evidence="4">Rmic-2018</strain>
    </source>
</reference>